<evidence type="ECO:0000256" key="1">
    <source>
        <dbReference type="SAM" id="Phobius"/>
    </source>
</evidence>
<keyword evidence="4" id="KW-1185">Reference proteome</keyword>
<name>A0A6J8EA99_MYTCO</name>
<accession>A0A6J8EA99</accession>
<dbReference type="InterPro" id="IPR003599">
    <property type="entry name" value="Ig_sub"/>
</dbReference>
<evidence type="ECO:0000313" key="3">
    <source>
        <dbReference type="EMBL" id="CAC5416021.1"/>
    </source>
</evidence>
<sequence>MLFVLVSTLQTSVHLSGENIARKGDAIHLNCSTDSVPTDKAMNIQINEASHNYIRLRNGVCFSSVSGGRCSSDVCQCSTKGLWFGYTYLAEHAEGLINITCAMVFGSRGLFSDTIQVQILEFRGPLLTTNATFPLVANSVVSFTCKVEQTFRKMKVQWECLGNDTRTDRMSTKYASVIKRIAYLRFDNQKCECIVDIDGYITVASIKIKISKNPIIFLEESVSCTSDLSVMLSCIISNELPEYGFDSWIHYYDGMLIRNLTGQTNGNRSTLIIDSCSQEDTGSYTCIAWNQYSGGTIYANKTVSLTVHKLRGSFEIQSVIFGVVAIGIFILTGTGTVIVSARRKFSNTIHIVGPHELSPSIPIYHSAPTSENIPQIYDVTNSGFLEIIDDSLQQNPSLESDEDIKSDTVYEEID</sequence>
<evidence type="ECO:0000259" key="2">
    <source>
        <dbReference type="PROSITE" id="PS50835"/>
    </source>
</evidence>
<keyword evidence="1" id="KW-0472">Membrane</keyword>
<dbReference type="InterPro" id="IPR036179">
    <property type="entry name" value="Ig-like_dom_sf"/>
</dbReference>
<proteinExistence type="predicted"/>
<keyword evidence="1" id="KW-1133">Transmembrane helix</keyword>
<dbReference type="OrthoDB" id="6019866at2759"/>
<dbReference type="PROSITE" id="PS50835">
    <property type="entry name" value="IG_LIKE"/>
    <property type="match status" value="1"/>
</dbReference>
<dbReference type="SMART" id="SM00409">
    <property type="entry name" value="IG"/>
    <property type="match status" value="1"/>
</dbReference>
<reference evidence="3 4" key="1">
    <citation type="submission" date="2020-06" db="EMBL/GenBank/DDBJ databases">
        <authorList>
            <person name="Li R."/>
            <person name="Bekaert M."/>
        </authorList>
    </citation>
    <scope>NUCLEOTIDE SEQUENCE [LARGE SCALE GENOMIC DNA]</scope>
    <source>
        <strain evidence="4">wild</strain>
    </source>
</reference>
<dbReference type="InterPro" id="IPR007110">
    <property type="entry name" value="Ig-like_dom"/>
</dbReference>
<dbReference type="Pfam" id="PF13927">
    <property type="entry name" value="Ig_3"/>
    <property type="match status" value="1"/>
</dbReference>
<dbReference type="AlphaFoldDB" id="A0A6J8EA99"/>
<evidence type="ECO:0000313" key="4">
    <source>
        <dbReference type="Proteomes" id="UP000507470"/>
    </source>
</evidence>
<feature type="transmembrane region" description="Helical" evidence="1">
    <location>
        <begin position="319"/>
        <end position="341"/>
    </location>
</feature>
<dbReference type="EMBL" id="CACVKT020008542">
    <property type="protein sequence ID" value="CAC5416021.1"/>
    <property type="molecule type" value="Genomic_DNA"/>
</dbReference>
<feature type="domain" description="Ig-like" evidence="2">
    <location>
        <begin position="214"/>
        <end position="304"/>
    </location>
</feature>
<dbReference type="Proteomes" id="UP000507470">
    <property type="component" value="Unassembled WGS sequence"/>
</dbReference>
<dbReference type="Gene3D" id="2.60.40.10">
    <property type="entry name" value="Immunoglobulins"/>
    <property type="match status" value="1"/>
</dbReference>
<organism evidence="3 4">
    <name type="scientific">Mytilus coruscus</name>
    <name type="common">Sea mussel</name>
    <dbReference type="NCBI Taxonomy" id="42192"/>
    <lineage>
        <taxon>Eukaryota</taxon>
        <taxon>Metazoa</taxon>
        <taxon>Spiralia</taxon>
        <taxon>Lophotrochozoa</taxon>
        <taxon>Mollusca</taxon>
        <taxon>Bivalvia</taxon>
        <taxon>Autobranchia</taxon>
        <taxon>Pteriomorphia</taxon>
        <taxon>Mytilida</taxon>
        <taxon>Mytiloidea</taxon>
        <taxon>Mytilidae</taxon>
        <taxon>Mytilinae</taxon>
        <taxon>Mytilus</taxon>
    </lineage>
</organism>
<dbReference type="InterPro" id="IPR013783">
    <property type="entry name" value="Ig-like_fold"/>
</dbReference>
<protein>
    <submittedName>
        <fullName evidence="3">HMCN</fullName>
    </submittedName>
</protein>
<keyword evidence="1" id="KW-0812">Transmembrane</keyword>
<dbReference type="SUPFAM" id="SSF48726">
    <property type="entry name" value="Immunoglobulin"/>
    <property type="match status" value="1"/>
</dbReference>
<gene>
    <name evidence="3" type="ORF">MCOR_48657</name>
</gene>